<reference evidence="3 4" key="1">
    <citation type="submission" date="2016-06" db="EMBL/GenBank/DDBJ databases">
        <title>Genome sequence of Clostridium acetireducens DSM 10703.</title>
        <authorList>
            <person name="Poehlein A."/>
            <person name="Fluechter S."/>
            <person name="Duerre P."/>
            <person name="Daniel R."/>
        </authorList>
    </citation>
    <scope>NUCLEOTIDE SEQUENCE [LARGE SCALE GENOMIC DNA]</scope>
    <source>
        <strain evidence="3 4">DSM 10703</strain>
    </source>
</reference>
<organism evidence="3 4">
    <name type="scientific">Clostridium acetireducens DSM 10703</name>
    <dbReference type="NCBI Taxonomy" id="1121290"/>
    <lineage>
        <taxon>Bacteria</taxon>
        <taxon>Bacillati</taxon>
        <taxon>Bacillota</taxon>
        <taxon>Clostridia</taxon>
        <taxon>Eubacteriales</taxon>
        <taxon>Clostridiaceae</taxon>
        <taxon>Clostridium</taxon>
    </lineage>
</organism>
<sequence>MIKKIQDIFLEEERLGIKGLSLGSPLSPILSNIYMCEFDKYFQGLEDIIYVRFADDMMFLSNENILLQIEKQLKNINLNISEEKTFIGSYGESIKFLGFDIKKENFQTVLYPKYNSHNKLEKVNSIIENFNEEDFINILKEISIYNDIKEEDIEKILNLIKGKLGIVYVNLFKYIVLKYDKYDLIENLLENKEFEGAYKFEDLISKVDSKDKVLKCFMDRFIIRKEEYYLCKMEGKKEYIKINEPITKELILKHFKGAINIAVRLDKDNKSNILVFDVDSKDINKSKKVTEDLKDVLKEEGYESYTEFSGKKGYHLWCFFNEFIEVEKINNFAKNVLELISVEKDVEIEIRPKSNFIEETENIIKLSEGYHPETMKKCEFLNFKEPFYIFENTFTFDNKEKFLDFMEQVKCQFPEANKIIENCIVVKNILEKSICKSSMKHFERLIMLCIFYHIEKGENFLHFIMENMENYSYNITERYISNAPEKPISCRKIREYIRDTEFSIYCSCNFQLQNGMYESPIIYADKGEFIKNSINNNIKDNIEEIFRLKEERERINKRIKKLQNKINSIYKSLNCKQIDLDIGVLKKIENENEEDYWVIELKI</sequence>
<dbReference type="AlphaFoldDB" id="A0A1E8F0W1"/>
<evidence type="ECO:0000313" key="3">
    <source>
        <dbReference type="EMBL" id="OFI07052.1"/>
    </source>
</evidence>
<feature type="domain" description="Reverse transcriptase" evidence="2">
    <location>
        <begin position="1"/>
        <end position="101"/>
    </location>
</feature>
<dbReference type="CDD" id="cd00525">
    <property type="entry name" value="AE_Prim_S_like"/>
    <property type="match status" value="1"/>
</dbReference>
<keyword evidence="4" id="KW-1185">Reference proteome</keyword>
<evidence type="ECO:0000313" key="4">
    <source>
        <dbReference type="Proteomes" id="UP000175744"/>
    </source>
</evidence>
<proteinExistence type="predicted"/>
<dbReference type="RefSeq" id="WP_070109427.1">
    <property type="nucleotide sequence ID" value="NZ_LZFO01000005.1"/>
</dbReference>
<dbReference type="InterPro" id="IPR054347">
    <property type="entry name" value="TOTE_primase"/>
</dbReference>
<keyword evidence="3" id="KW-0695">RNA-directed DNA polymerase</keyword>
<dbReference type="InterPro" id="IPR000477">
    <property type="entry name" value="RT_dom"/>
</dbReference>
<feature type="coiled-coil region" evidence="1">
    <location>
        <begin position="531"/>
        <end position="572"/>
    </location>
</feature>
<dbReference type="PANTHER" id="PTHR34047">
    <property type="entry name" value="NUCLEAR INTRON MATURASE 1, MITOCHONDRIAL-RELATED"/>
    <property type="match status" value="1"/>
</dbReference>
<evidence type="ECO:0000259" key="2">
    <source>
        <dbReference type="PROSITE" id="PS50878"/>
    </source>
</evidence>
<keyword evidence="3" id="KW-0808">Transferase</keyword>
<dbReference type="Pfam" id="PF22548">
    <property type="entry name" value="AEP-TOTE"/>
    <property type="match status" value="1"/>
</dbReference>
<dbReference type="SUPFAM" id="SSF56672">
    <property type="entry name" value="DNA/RNA polymerases"/>
    <property type="match status" value="1"/>
</dbReference>
<dbReference type="Gene3D" id="3.90.920.10">
    <property type="entry name" value="DNA primase, PRIM domain"/>
    <property type="match status" value="1"/>
</dbReference>
<dbReference type="PROSITE" id="PS50878">
    <property type="entry name" value="RT_POL"/>
    <property type="match status" value="1"/>
</dbReference>
<protein>
    <submittedName>
        <fullName evidence="3">Reverse transcriptase</fullName>
    </submittedName>
</protein>
<gene>
    <name evidence="3" type="ORF">CLOACE_04570</name>
</gene>
<dbReference type="STRING" id="1121290.CLAOCE_04570"/>
<dbReference type="InterPro" id="IPR043502">
    <property type="entry name" value="DNA/RNA_pol_sf"/>
</dbReference>
<dbReference type="SUPFAM" id="SSF56747">
    <property type="entry name" value="Prim-pol domain"/>
    <property type="match status" value="1"/>
</dbReference>
<dbReference type="Pfam" id="PF00078">
    <property type="entry name" value="RVT_1"/>
    <property type="match status" value="1"/>
</dbReference>
<dbReference type="InterPro" id="IPR051083">
    <property type="entry name" value="GrpII_Intron_Splice-Mob/Def"/>
</dbReference>
<name>A0A1E8F0W1_9CLOT</name>
<accession>A0A1E8F0W1</accession>
<dbReference type="Pfam" id="PF22709">
    <property type="entry name" value="Mu_Gam-Sipho_Gp157-TOTE"/>
    <property type="match status" value="1"/>
</dbReference>
<comment type="caution">
    <text evidence="3">The sequence shown here is derived from an EMBL/GenBank/DDBJ whole genome shotgun (WGS) entry which is preliminary data.</text>
</comment>
<dbReference type="Proteomes" id="UP000175744">
    <property type="component" value="Unassembled WGS sequence"/>
</dbReference>
<dbReference type="GO" id="GO:0003964">
    <property type="term" value="F:RNA-directed DNA polymerase activity"/>
    <property type="evidence" value="ECO:0007669"/>
    <property type="project" value="UniProtKB-KW"/>
</dbReference>
<keyword evidence="1" id="KW-0175">Coiled coil</keyword>
<dbReference type="InterPro" id="IPR055034">
    <property type="entry name" value="Mu_Gam-Sipho_Gp157-TOTE"/>
</dbReference>
<dbReference type="EMBL" id="LZFO01000005">
    <property type="protein sequence ID" value="OFI07052.1"/>
    <property type="molecule type" value="Genomic_DNA"/>
</dbReference>
<evidence type="ECO:0000256" key="1">
    <source>
        <dbReference type="SAM" id="Coils"/>
    </source>
</evidence>
<keyword evidence="3" id="KW-0548">Nucleotidyltransferase</keyword>